<evidence type="ECO:0000256" key="1">
    <source>
        <dbReference type="SAM" id="Coils"/>
    </source>
</evidence>
<feature type="domain" description="Ubiquitin-like" evidence="4">
    <location>
        <begin position="564"/>
        <end position="645"/>
    </location>
</feature>
<proteinExistence type="predicted"/>
<feature type="coiled-coil region" evidence="1">
    <location>
        <begin position="502"/>
        <end position="562"/>
    </location>
</feature>
<organism evidence="5 6">
    <name type="scientific">Phialocephala subalpina</name>
    <dbReference type="NCBI Taxonomy" id="576137"/>
    <lineage>
        <taxon>Eukaryota</taxon>
        <taxon>Fungi</taxon>
        <taxon>Dikarya</taxon>
        <taxon>Ascomycota</taxon>
        <taxon>Pezizomycotina</taxon>
        <taxon>Leotiomycetes</taxon>
        <taxon>Helotiales</taxon>
        <taxon>Mollisiaceae</taxon>
        <taxon>Phialocephala</taxon>
        <taxon>Phialocephala fortinii species complex</taxon>
    </lineage>
</organism>
<feature type="domain" description="Heterokaryon incompatibility" evidence="3">
    <location>
        <begin position="48"/>
        <end position="181"/>
    </location>
</feature>
<keyword evidence="1" id="KW-0175">Coiled coil</keyword>
<reference evidence="5 6" key="1">
    <citation type="submission" date="2016-03" db="EMBL/GenBank/DDBJ databases">
        <authorList>
            <person name="Ploux O."/>
        </authorList>
    </citation>
    <scope>NUCLEOTIDE SEQUENCE [LARGE SCALE GENOMIC DNA]</scope>
    <source>
        <strain evidence="5 6">UAMH 11012</strain>
    </source>
</reference>
<dbReference type="Gene3D" id="1.25.40.10">
    <property type="entry name" value="Tetratricopeptide repeat domain"/>
    <property type="match status" value="1"/>
</dbReference>
<evidence type="ECO:0000259" key="3">
    <source>
        <dbReference type="Pfam" id="PF06985"/>
    </source>
</evidence>
<name>A0A1L7XL30_9HELO</name>
<sequence>MFPYYYNSLPEGSIRLLRLMPHPDEDALIQCQLLDFPLLESAKGTHPYEALSYVWGSPENSRPIRIEGYDLTVTANLHVALSRLRDRFVERLLWVDAICINQEDLEERKRQVQSMAKVYAKATRVVVWFGEATLDSDQALEQIRAAAEEQSTRSETSETALQAVLTLLQRPWFQRIWVLQEVAAARHILTMCGSTEIDGYTFCLGLSTLKLSYEAYPDSHSLVRSVIYLMRGAIFRSRSMTSRSARFSLDIRPLGDLIDMYYNRQATDRRDKVYALLGMSSDDPVAAGLSPDYEILWEDLFRKLIKFLLCGQVSVSVWSDREIAIIEGKGCILAAVTSVKSDITFQDRQEVVVESKNALEYWREGFWASRWTLHASVTPIQEGDLICLLQGASKPTIIRLCKDYFTVIAITATPTEDIRTKSTVVKWPELIQSITTFRRDFIFVWNWEESPGKSQDDGKDYASLMKSRGLKSRGLKSSETEIEDESKKTARLWSVALVLEDSENYKEAAEKLQLVVKDYERTFGQEHTNTLTAMDKLAVVCKKHEQAEAEKAERAAREAKMKEKLPIKFKDAVGRNFQFPFDIACTWAGIEELIKQAFLHVDVIGAHVMDGHYDLVVSDDIVLPWLWEKVVEPGMEVSMHMWPMPEAPSRGQGPSGGRQIGQRTREYGSGNLVPRRPPHPPPSHTHRRHRSPALLPPPLPPSNHHGSGEGSPESETLGAAEGQGFDRQKGLQAFPRMAKEKNALEGRGQQHWSTVRGRKVCLAVYVERRKIPGGVCGVKLRHIVEKSTRRRTGRHIRRVARPKRCKAAEKDICTER</sequence>
<protein>
    <submittedName>
        <fullName evidence="5">Uncharacterized protein</fullName>
    </submittedName>
</protein>
<dbReference type="AlphaFoldDB" id="A0A1L7XL30"/>
<dbReference type="Pfam" id="PF22893">
    <property type="entry name" value="ULD_2"/>
    <property type="match status" value="1"/>
</dbReference>
<evidence type="ECO:0000313" key="6">
    <source>
        <dbReference type="Proteomes" id="UP000184330"/>
    </source>
</evidence>
<dbReference type="EMBL" id="FJOG01000032">
    <property type="protein sequence ID" value="CZR65636.1"/>
    <property type="molecule type" value="Genomic_DNA"/>
</dbReference>
<dbReference type="PANTHER" id="PTHR24148">
    <property type="entry name" value="ANKYRIN REPEAT DOMAIN-CONTAINING PROTEIN 39 HOMOLOG-RELATED"/>
    <property type="match status" value="1"/>
</dbReference>
<dbReference type="InterPro" id="IPR052895">
    <property type="entry name" value="HetReg/Transcr_Mod"/>
</dbReference>
<dbReference type="OrthoDB" id="3045089at2759"/>
<dbReference type="PANTHER" id="PTHR24148:SF78">
    <property type="entry name" value="HETEROKARYON INCOMPATIBILITY DOMAIN-CONTAINING PROTEIN"/>
    <property type="match status" value="1"/>
</dbReference>
<dbReference type="STRING" id="576137.A0A1L7XL30"/>
<keyword evidence="6" id="KW-1185">Reference proteome</keyword>
<dbReference type="Proteomes" id="UP000184330">
    <property type="component" value="Unassembled WGS sequence"/>
</dbReference>
<dbReference type="Pfam" id="PF06985">
    <property type="entry name" value="HET"/>
    <property type="match status" value="1"/>
</dbReference>
<dbReference type="InterPro" id="IPR010730">
    <property type="entry name" value="HET"/>
</dbReference>
<dbReference type="InterPro" id="IPR054464">
    <property type="entry name" value="ULD_fung"/>
</dbReference>
<accession>A0A1L7XL30</accession>
<feature type="region of interest" description="Disordered" evidence="2">
    <location>
        <begin position="642"/>
        <end position="719"/>
    </location>
</feature>
<evidence type="ECO:0000259" key="4">
    <source>
        <dbReference type="Pfam" id="PF22893"/>
    </source>
</evidence>
<gene>
    <name evidence="5" type="ORF">PAC_15536</name>
</gene>
<evidence type="ECO:0000313" key="5">
    <source>
        <dbReference type="EMBL" id="CZR65636.1"/>
    </source>
</evidence>
<dbReference type="InterPro" id="IPR011990">
    <property type="entry name" value="TPR-like_helical_dom_sf"/>
</dbReference>
<evidence type="ECO:0000256" key="2">
    <source>
        <dbReference type="SAM" id="MobiDB-lite"/>
    </source>
</evidence>